<proteinExistence type="predicted"/>
<evidence type="ECO:0000313" key="2">
    <source>
        <dbReference type="Proteomes" id="UP000249061"/>
    </source>
</evidence>
<reference evidence="1 2" key="1">
    <citation type="submission" date="2017-08" db="EMBL/GenBank/DDBJ databases">
        <title>Infants hospitalized years apart are colonized by the same room-sourced microbial strains.</title>
        <authorList>
            <person name="Brooks B."/>
            <person name="Olm M.R."/>
            <person name="Firek B.A."/>
            <person name="Baker R."/>
            <person name="Thomas B.C."/>
            <person name="Morowitz M.J."/>
            <person name="Banfield J.F."/>
        </authorList>
    </citation>
    <scope>NUCLEOTIDE SEQUENCE [LARGE SCALE GENOMIC DNA]</scope>
    <source>
        <strain evidence="1">S2_003_000_R2_14</strain>
    </source>
</reference>
<dbReference type="Proteomes" id="UP000249061">
    <property type="component" value="Unassembled WGS sequence"/>
</dbReference>
<organism evidence="1 2">
    <name type="scientific">Archangium gephyra</name>
    <dbReference type="NCBI Taxonomy" id="48"/>
    <lineage>
        <taxon>Bacteria</taxon>
        <taxon>Pseudomonadati</taxon>
        <taxon>Myxococcota</taxon>
        <taxon>Myxococcia</taxon>
        <taxon>Myxococcales</taxon>
        <taxon>Cystobacterineae</taxon>
        <taxon>Archangiaceae</taxon>
        <taxon>Archangium</taxon>
    </lineage>
</organism>
<gene>
    <name evidence="1" type="ORF">DI536_28325</name>
</gene>
<protein>
    <recommendedName>
        <fullName evidence="3">ATP-grasp domain-containing protein</fullName>
    </recommendedName>
</protein>
<comment type="caution">
    <text evidence="1">The sequence shown here is derived from an EMBL/GenBank/DDBJ whole genome shotgun (WGS) entry which is preliminary data.</text>
</comment>
<dbReference type="AlphaFoldDB" id="A0A2W5UE69"/>
<evidence type="ECO:0008006" key="3">
    <source>
        <dbReference type="Google" id="ProtNLM"/>
    </source>
</evidence>
<dbReference type="PANTHER" id="PTHR39217">
    <property type="match status" value="1"/>
</dbReference>
<dbReference type="SUPFAM" id="SSF56059">
    <property type="entry name" value="Glutathione synthetase ATP-binding domain-like"/>
    <property type="match status" value="1"/>
</dbReference>
<dbReference type="PANTHER" id="PTHR39217:SF1">
    <property type="entry name" value="GLUTATHIONE SYNTHETASE"/>
    <property type="match status" value="1"/>
</dbReference>
<dbReference type="Gene3D" id="3.30.470.20">
    <property type="entry name" value="ATP-grasp fold, B domain"/>
    <property type="match status" value="1"/>
</dbReference>
<sequence>MVNALRARKVHVEPVVWTEARPLDDFDAIVMRTPWDWFQHRERFRAFLGSLRDVKARVFNAPELMLRFADKRYLTALAAEGLAVIPTQQLESSELSSVADRVATLGWERAVLKPAFTANAVGARLFDAVDASKVVTELAPLPAGEPWLLQPFVPAIAEGERSFIFFGGRFSHGVLKKPKHGEWRVQHDYGGVVEPWAPSARELDEANALLEKAAPGTLYARVDAVPFEGRLHLMELELVEPELFFRVDPQAPTRFVDALLTKLS</sequence>
<accession>A0A2W5UE69</accession>
<name>A0A2W5UE69_9BACT</name>
<dbReference type="Gene3D" id="3.40.50.20">
    <property type="match status" value="1"/>
</dbReference>
<dbReference type="GO" id="GO:0005524">
    <property type="term" value="F:ATP binding"/>
    <property type="evidence" value="ECO:0007669"/>
    <property type="project" value="InterPro"/>
</dbReference>
<dbReference type="InterPro" id="IPR013815">
    <property type="entry name" value="ATP_grasp_subdomain_1"/>
</dbReference>
<dbReference type="EMBL" id="QFQP01000033">
    <property type="protein sequence ID" value="PZR07168.1"/>
    <property type="molecule type" value="Genomic_DNA"/>
</dbReference>
<evidence type="ECO:0000313" key="1">
    <source>
        <dbReference type="EMBL" id="PZR07168.1"/>
    </source>
</evidence>
<dbReference type="Gene3D" id="3.30.1490.20">
    <property type="entry name" value="ATP-grasp fold, A domain"/>
    <property type="match status" value="1"/>
</dbReference>
<dbReference type="InterPro" id="IPR053191">
    <property type="entry name" value="DcsG_Biosynth_Enzyme"/>
</dbReference>